<comment type="cofactor">
    <cofactor evidence="6">
        <name>[4Fe-4S] cluster</name>
        <dbReference type="ChEBI" id="CHEBI:49883"/>
    </cofactor>
    <text evidence="6">Binds 1 [4Fe-4S] cluster. The cluster is coordinated with 3 cysteines and an exchangeable S-adenosyl-L-methionine.</text>
</comment>
<keyword evidence="2 6" id="KW-0949">S-adenosyl-L-methionine</keyword>
<feature type="binding site" evidence="6">
    <location>
        <position position="95"/>
    </location>
    <ligand>
        <name>[4Fe-4S] cluster</name>
        <dbReference type="ChEBI" id="CHEBI:49883"/>
        <note>4Fe-4S-S-AdoMet</note>
    </ligand>
</feature>
<dbReference type="eggNOG" id="COG1180">
    <property type="taxonomic scope" value="Bacteria"/>
</dbReference>
<dbReference type="NCBIfam" id="TIGR04337">
    <property type="entry name" value="AmmeMemoSam_rS"/>
    <property type="match status" value="1"/>
</dbReference>
<dbReference type="InterPro" id="IPR007197">
    <property type="entry name" value="rSAM"/>
</dbReference>
<dbReference type="GO" id="GO:0003824">
    <property type="term" value="F:catalytic activity"/>
    <property type="evidence" value="ECO:0007669"/>
    <property type="project" value="InterPro"/>
</dbReference>
<dbReference type="Pfam" id="PF04055">
    <property type="entry name" value="Radical_SAM"/>
    <property type="match status" value="1"/>
</dbReference>
<evidence type="ECO:0000256" key="1">
    <source>
        <dbReference type="ARBA" id="ARBA00022485"/>
    </source>
</evidence>
<dbReference type="InterPro" id="IPR016431">
    <property type="entry name" value="Pyrv-formate_lyase-activ_prd"/>
</dbReference>
<evidence type="ECO:0000256" key="4">
    <source>
        <dbReference type="ARBA" id="ARBA00023004"/>
    </source>
</evidence>
<evidence type="ECO:0000256" key="6">
    <source>
        <dbReference type="PIRSR" id="PIRSR004869-50"/>
    </source>
</evidence>
<reference evidence="8 9" key="2">
    <citation type="journal article" date="2011" name="J. Bacteriol.">
        <title>Complete genome sequence of the anaerobic, halophilic alkalithermophile Natranaerobius thermophilus JW/NM-WN-LF.</title>
        <authorList>
            <person name="Zhao B."/>
            <person name="Mesbah N.M."/>
            <person name="Dalin E."/>
            <person name="Goodwin L."/>
            <person name="Nolan M."/>
            <person name="Pitluck S."/>
            <person name="Chertkov O."/>
            <person name="Brettin T.S."/>
            <person name="Han J."/>
            <person name="Larimer F.W."/>
            <person name="Land M.L."/>
            <person name="Hauser L."/>
            <person name="Kyrpides N."/>
            <person name="Wiegel J."/>
        </authorList>
    </citation>
    <scope>NUCLEOTIDE SEQUENCE [LARGE SCALE GENOMIC DNA]</scope>
    <source>
        <strain evidence="9">ATCC BAA-1301 / DSM 18059 / JW/NM-WN-LF</strain>
    </source>
</reference>
<keyword evidence="9" id="KW-1185">Reference proteome</keyword>
<keyword evidence="4 6" id="KW-0408">Iron</keyword>
<gene>
    <name evidence="8" type="ordered locus">Nther_0239</name>
</gene>
<dbReference type="SFLD" id="SFLDG01101">
    <property type="entry name" value="Uncharacterised_Radical_SAM_Su"/>
    <property type="match status" value="1"/>
</dbReference>
<dbReference type="CDD" id="cd01335">
    <property type="entry name" value="Radical_SAM"/>
    <property type="match status" value="1"/>
</dbReference>
<dbReference type="InterPro" id="IPR034457">
    <property type="entry name" value="Organic_radical-activating"/>
</dbReference>
<protein>
    <submittedName>
        <fullName evidence="8">Radical SAM domain protein</fullName>
    </submittedName>
</protein>
<dbReference type="PANTHER" id="PTHR30352">
    <property type="entry name" value="PYRUVATE FORMATE-LYASE-ACTIVATING ENZYME"/>
    <property type="match status" value="1"/>
</dbReference>
<feature type="binding site" evidence="6">
    <location>
        <position position="88"/>
    </location>
    <ligand>
        <name>[4Fe-4S] cluster</name>
        <dbReference type="ChEBI" id="CHEBI:49883"/>
        <note>4Fe-4S-S-AdoMet</note>
    </ligand>
</feature>
<feature type="domain" description="Radical SAM core" evidence="7">
    <location>
        <begin position="73"/>
        <end position="309"/>
    </location>
</feature>
<proteinExistence type="predicted"/>
<dbReference type="EMBL" id="CP001034">
    <property type="protein sequence ID" value="ACB83838.1"/>
    <property type="molecule type" value="Genomic_DNA"/>
</dbReference>
<evidence type="ECO:0000313" key="9">
    <source>
        <dbReference type="Proteomes" id="UP000001683"/>
    </source>
</evidence>
<evidence type="ECO:0000313" key="8">
    <source>
        <dbReference type="EMBL" id="ACB83838.1"/>
    </source>
</evidence>
<dbReference type="SFLD" id="SFLDS00029">
    <property type="entry name" value="Radical_SAM"/>
    <property type="match status" value="1"/>
</dbReference>
<reference evidence="8 9" key="1">
    <citation type="submission" date="2008-04" db="EMBL/GenBank/DDBJ databases">
        <title>Complete sequence of chromosome of Natranaerobius thermophilus JW/NM-WN-LF.</title>
        <authorList>
            <consortium name="US DOE Joint Genome Institute"/>
            <person name="Copeland A."/>
            <person name="Lucas S."/>
            <person name="Lapidus A."/>
            <person name="Glavina del Rio T."/>
            <person name="Dalin E."/>
            <person name="Tice H."/>
            <person name="Bruce D."/>
            <person name="Goodwin L."/>
            <person name="Pitluck S."/>
            <person name="Chertkov O."/>
            <person name="Brettin T."/>
            <person name="Detter J.C."/>
            <person name="Han C."/>
            <person name="Kuske C.R."/>
            <person name="Schmutz J."/>
            <person name="Larimer F."/>
            <person name="Land M."/>
            <person name="Hauser L."/>
            <person name="Kyrpides N."/>
            <person name="Lykidis A."/>
            <person name="Mesbah N.M."/>
            <person name="Wiegel J."/>
        </authorList>
    </citation>
    <scope>NUCLEOTIDE SEQUENCE [LARGE SCALE GENOMIC DNA]</scope>
    <source>
        <strain evidence="9">ATCC BAA-1301 / DSM 18059 / JW/NM-WN-LF</strain>
    </source>
</reference>
<dbReference type="OrthoDB" id="9778883at2"/>
<keyword evidence="3 6" id="KW-0479">Metal-binding</keyword>
<organism evidence="8 9">
    <name type="scientific">Natranaerobius thermophilus (strain ATCC BAA-1301 / DSM 18059 / JW/NM-WN-LF)</name>
    <dbReference type="NCBI Taxonomy" id="457570"/>
    <lineage>
        <taxon>Bacteria</taxon>
        <taxon>Bacillati</taxon>
        <taxon>Bacillota</taxon>
        <taxon>Clostridia</taxon>
        <taxon>Natranaerobiales</taxon>
        <taxon>Natranaerobiaceae</taxon>
        <taxon>Natranaerobius</taxon>
    </lineage>
</organism>
<keyword evidence="1" id="KW-0004">4Fe-4S</keyword>
<dbReference type="GO" id="GO:0051539">
    <property type="term" value="F:4 iron, 4 sulfur cluster binding"/>
    <property type="evidence" value="ECO:0007669"/>
    <property type="project" value="UniProtKB-KW"/>
</dbReference>
<name>B2A4R6_NATTJ</name>
<dbReference type="PANTHER" id="PTHR30352:SF5">
    <property type="entry name" value="PYRUVATE FORMATE-LYASE 1-ACTIVATING ENZYME"/>
    <property type="match status" value="1"/>
</dbReference>
<evidence type="ECO:0000259" key="7">
    <source>
        <dbReference type="PROSITE" id="PS51918"/>
    </source>
</evidence>
<evidence type="ECO:0000256" key="3">
    <source>
        <dbReference type="ARBA" id="ARBA00022723"/>
    </source>
</evidence>
<dbReference type="InterPro" id="IPR058240">
    <property type="entry name" value="rSAM_sf"/>
</dbReference>
<evidence type="ECO:0000256" key="2">
    <source>
        <dbReference type="ARBA" id="ARBA00022691"/>
    </source>
</evidence>
<dbReference type="InParanoid" id="B2A4R6"/>
<dbReference type="PIRSF" id="PIRSF004869">
    <property type="entry name" value="PflX_prd"/>
    <property type="match status" value="1"/>
</dbReference>
<dbReference type="PROSITE" id="PS51918">
    <property type="entry name" value="RADICAL_SAM"/>
    <property type="match status" value="1"/>
</dbReference>
<dbReference type="Gene3D" id="3.20.20.70">
    <property type="entry name" value="Aldolase class I"/>
    <property type="match status" value="1"/>
</dbReference>
<dbReference type="GO" id="GO:0046872">
    <property type="term" value="F:metal ion binding"/>
    <property type="evidence" value="ECO:0007669"/>
    <property type="project" value="UniProtKB-KW"/>
</dbReference>
<sequence>MKLPHNLFRDKKGEFVNCHLCFRRCLLKEGELGFCGNRKAVKNLQGELQPVFRTVKRIEALNIDPIEKKPLYHFYPGKNVISLGLRGCNMKCFYCQNYQLSQDKNFDFKEVGEIKKDLEIEKEENPPLVEQTKSLLKESGEKQSSGAIGVAFTYSEPITWFEFLYPVAKNTKKEGFVNVLVSNGMVTEEVRSELSPLLDGANIDVKSFSEENYRHLGGSLTAVKSTVEDLHASGIHVELTYLIVPEFNDKDQEIKSFLKWVSEVSPDIPVHFSRYFPSYQAQASPTPVEKMIEVYNIAKQYINYVYLGNLGQEKYQSTYCPECEGVVIRRSVFAVSNKLKGDECPYCQYKIAGCFIYY</sequence>
<dbReference type="KEGG" id="nth:Nther_0239"/>
<keyword evidence="5 6" id="KW-0411">Iron-sulfur</keyword>
<accession>B2A4R6</accession>
<evidence type="ECO:0000256" key="5">
    <source>
        <dbReference type="ARBA" id="ARBA00023014"/>
    </source>
</evidence>
<dbReference type="STRING" id="457570.Nther_0239"/>
<dbReference type="RefSeq" id="WP_012446727.1">
    <property type="nucleotide sequence ID" value="NC_010718.1"/>
</dbReference>
<dbReference type="InterPro" id="IPR027596">
    <property type="entry name" value="AmmeMemoSam_rS"/>
</dbReference>
<dbReference type="HOGENOM" id="CLU_044176_1_0_9"/>
<dbReference type="AlphaFoldDB" id="B2A4R6"/>
<dbReference type="SUPFAM" id="SSF102114">
    <property type="entry name" value="Radical SAM enzymes"/>
    <property type="match status" value="1"/>
</dbReference>
<dbReference type="Proteomes" id="UP000001683">
    <property type="component" value="Chromosome"/>
</dbReference>
<feature type="binding site" evidence="6">
    <location>
        <position position="92"/>
    </location>
    <ligand>
        <name>[4Fe-4S] cluster</name>
        <dbReference type="ChEBI" id="CHEBI:49883"/>
        <note>4Fe-4S-S-AdoMet</note>
    </ligand>
</feature>
<dbReference type="InterPro" id="IPR013785">
    <property type="entry name" value="Aldolase_TIM"/>
</dbReference>